<evidence type="ECO:0000313" key="1">
    <source>
        <dbReference type="EMBL" id="GBP57473.1"/>
    </source>
</evidence>
<name>A0A4C1X2T9_EUMVA</name>
<dbReference type="Proteomes" id="UP000299102">
    <property type="component" value="Unassembled WGS sequence"/>
</dbReference>
<evidence type="ECO:0000313" key="2">
    <source>
        <dbReference type="Proteomes" id="UP000299102"/>
    </source>
</evidence>
<dbReference type="AlphaFoldDB" id="A0A4C1X2T9"/>
<reference evidence="1 2" key="1">
    <citation type="journal article" date="2019" name="Commun. Biol.">
        <title>The bagworm genome reveals a unique fibroin gene that provides high tensile strength.</title>
        <authorList>
            <person name="Kono N."/>
            <person name="Nakamura H."/>
            <person name="Ohtoshi R."/>
            <person name="Tomita M."/>
            <person name="Numata K."/>
            <person name="Arakawa K."/>
        </authorList>
    </citation>
    <scope>NUCLEOTIDE SEQUENCE [LARGE SCALE GENOMIC DNA]</scope>
</reference>
<gene>
    <name evidence="1" type="ORF">EVAR_36125_1</name>
</gene>
<comment type="caution">
    <text evidence="1">The sequence shown here is derived from an EMBL/GenBank/DDBJ whole genome shotgun (WGS) entry which is preliminary data.</text>
</comment>
<organism evidence="1 2">
    <name type="scientific">Eumeta variegata</name>
    <name type="common">Bagworm moth</name>
    <name type="synonym">Eumeta japonica</name>
    <dbReference type="NCBI Taxonomy" id="151549"/>
    <lineage>
        <taxon>Eukaryota</taxon>
        <taxon>Metazoa</taxon>
        <taxon>Ecdysozoa</taxon>
        <taxon>Arthropoda</taxon>
        <taxon>Hexapoda</taxon>
        <taxon>Insecta</taxon>
        <taxon>Pterygota</taxon>
        <taxon>Neoptera</taxon>
        <taxon>Endopterygota</taxon>
        <taxon>Lepidoptera</taxon>
        <taxon>Glossata</taxon>
        <taxon>Ditrysia</taxon>
        <taxon>Tineoidea</taxon>
        <taxon>Psychidae</taxon>
        <taxon>Oiketicinae</taxon>
        <taxon>Eumeta</taxon>
    </lineage>
</organism>
<proteinExistence type="predicted"/>
<keyword evidence="2" id="KW-1185">Reference proteome</keyword>
<sequence>MPGPPVTSALPVSWEEIGYLMEGVGYRNSHLLDETYREIVTSCLYPARPERYVSVKISNNRVTGVTRAGCHRTSAAAAVTPAAAGGARRSTGTC</sequence>
<accession>A0A4C1X2T9</accession>
<dbReference type="EMBL" id="BGZK01000717">
    <property type="protein sequence ID" value="GBP57473.1"/>
    <property type="molecule type" value="Genomic_DNA"/>
</dbReference>
<protein>
    <submittedName>
        <fullName evidence="1">Uncharacterized protein</fullName>
    </submittedName>
</protein>